<dbReference type="Gene3D" id="3.40.50.2300">
    <property type="match status" value="1"/>
</dbReference>
<dbReference type="PANTHER" id="PTHR42872:SF6">
    <property type="entry name" value="PROTEIN-GLUTAMATE METHYLESTERASE_PROTEIN-GLUTAMINE GLUTAMINASE"/>
    <property type="match status" value="1"/>
</dbReference>
<dbReference type="PROSITE" id="PS50122">
    <property type="entry name" value="CHEB"/>
    <property type="match status" value="1"/>
</dbReference>
<accession>A0ABN0XNU6</accession>
<feature type="modified residue" description="4-aspartylphosphate" evidence="5 7">
    <location>
        <position position="55"/>
    </location>
</feature>
<feature type="active site" evidence="5 6">
    <location>
        <position position="162"/>
    </location>
</feature>
<dbReference type="NCBIfam" id="NF001965">
    <property type="entry name" value="PRK00742.1"/>
    <property type="match status" value="1"/>
</dbReference>
<comment type="similarity">
    <text evidence="5">Belongs to the CheB family.</text>
</comment>
<dbReference type="Pfam" id="PF00072">
    <property type="entry name" value="Response_reg"/>
    <property type="match status" value="1"/>
</dbReference>
<comment type="domain">
    <text evidence="5">Contains a C-terminal catalytic domain, and an N-terminal region which modulates catalytic activity.</text>
</comment>
<gene>
    <name evidence="5" type="primary">cheB</name>
    <name evidence="10" type="ORF">GCM10008932_20790</name>
</gene>
<dbReference type="SMART" id="SM00448">
    <property type="entry name" value="REC"/>
    <property type="match status" value="1"/>
</dbReference>
<dbReference type="SUPFAM" id="SSF52172">
    <property type="entry name" value="CheY-like"/>
    <property type="match status" value="1"/>
</dbReference>
<comment type="PTM">
    <text evidence="5">Phosphorylated by CheA. Phosphorylation of the N-terminal regulatory domain activates the methylesterase activity.</text>
</comment>
<feature type="active site" evidence="5 6">
    <location>
        <position position="281"/>
    </location>
</feature>
<dbReference type="PROSITE" id="PS50110">
    <property type="entry name" value="RESPONSE_REGULATORY"/>
    <property type="match status" value="1"/>
</dbReference>
<keyword evidence="2 5" id="KW-0145">Chemotaxis</keyword>
<dbReference type="Gene3D" id="3.40.50.180">
    <property type="entry name" value="Methylesterase CheB, C-terminal domain"/>
    <property type="match status" value="1"/>
</dbReference>
<dbReference type="InterPro" id="IPR001789">
    <property type="entry name" value="Sig_transdc_resp-reg_receiver"/>
</dbReference>
<organism evidence="10 11">
    <name type="scientific">Alkalibacterium iburiense</name>
    <dbReference type="NCBI Taxonomy" id="290589"/>
    <lineage>
        <taxon>Bacteria</taxon>
        <taxon>Bacillati</taxon>
        <taxon>Bacillota</taxon>
        <taxon>Bacilli</taxon>
        <taxon>Lactobacillales</taxon>
        <taxon>Carnobacteriaceae</taxon>
        <taxon>Alkalibacterium</taxon>
    </lineage>
</organism>
<evidence type="ECO:0000256" key="4">
    <source>
        <dbReference type="ARBA" id="ARBA00048267"/>
    </source>
</evidence>
<comment type="caution">
    <text evidence="10">The sequence shown here is derived from an EMBL/GenBank/DDBJ whole genome shotgun (WGS) entry which is preliminary data.</text>
</comment>
<name>A0ABN0XNU6_9LACT</name>
<dbReference type="InterPro" id="IPR011006">
    <property type="entry name" value="CheY-like_superfamily"/>
</dbReference>
<protein>
    <recommendedName>
        <fullName evidence="5">Protein-glutamate methylesterase/protein-glutamine glutaminase</fullName>
        <ecNumber evidence="5">3.1.1.61</ecNumber>
        <ecNumber evidence="5">3.5.1.44</ecNumber>
    </recommendedName>
</protein>
<evidence type="ECO:0000259" key="8">
    <source>
        <dbReference type="PROSITE" id="PS50110"/>
    </source>
</evidence>
<dbReference type="CDD" id="cd16432">
    <property type="entry name" value="CheB_Rec"/>
    <property type="match status" value="1"/>
</dbReference>
<dbReference type="CDD" id="cd17541">
    <property type="entry name" value="REC_CheB-like"/>
    <property type="match status" value="1"/>
</dbReference>
<sequence length="337" mass="37092">MAIKVVIVDDSALMRKIVTRILEDSSDIVVVDTARNGVEALKVVEKSQPDLVILDVEMPMMNGIETLKILKENSSIPVIMFSAKSNHSITIQALELGAEDFIEKPLNIKENWDVFKKDLEKRIKIHFLNEKKPFVSTEPTNFLPKELVQKKESLKAIVIGASTGGPRALVSLVKALPENLTIPVFIVQHMPEGFTASFAQRLNDLAKVEVREASHNEPIQSGTVYLAPGGKHMTIMEKRLLLNDNEKLHGVKPAIDYLFDSASIQYQDGLLGIVLTGMGRDGAAGSGIIREAGGYIITQDKATSVVYGMPKVVVERGYSNQSNSLSEIADIIKEMTR</sequence>
<evidence type="ECO:0000313" key="10">
    <source>
        <dbReference type="EMBL" id="GAA0368968.1"/>
    </source>
</evidence>
<feature type="active site" evidence="5 6">
    <location>
        <position position="189"/>
    </location>
</feature>
<proteinExistence type="inferred from homology"/>
<keyword evidence="11" id="KW-1185">Reference proteome</keyword>
<dbReference type="RefSeq" id="WP_343756409.1">
    <property type="nucleotide sequence ID" value="NZ_BAAACW010000136.1"/>
</dbReference>
<dbReference type="SUPFAM" id="SSF52738">
    <property type="entry name" value="Methylesterase CheB, C-terminal domain"/>
    <property type="match status" value="1"/>
</dbReference>
<comment type="subcellular location">
    <subcellularLocation>
        <location evidence="5">Cytoplasm</location>
    </subcellularLocation>
</comment>
<dbReference type="EMBL" id="BAAACW010000136">
    <property type="protein sequence ID" value="GAA0368968.1"/>
    <property type="molecule type" value="Genomic_DNA"/>
</dbReference>
<evidence type="ECO:0000256" key="1">
    <source>
        <dbReference type="ARBA" id="ARBA00022490"/>
    </source>
</evidence>
<comment type="function">
    <text evidence="5">Involved in chemotaxis. Part of a chemotaxis signal transduction system that modulates chemotaxis in response to various stimuli. Catalyzes the demethylation of specific methylglutamate residues introduced into the chemoreceptors (methyl-accepting chemotaxis proteins or MCP) by CheR. Also mediates the irreversible deamidation of specific glutamine residues to glutamic acid.</text>
</comment>
<evidence type="ECO:0000256" key="2">
    <source>
        <dbReference type="ARBA" id="ARBA00022500"/>
    </source>
</evidence>
<evidence type="ECO:0000256" key="7">
    <source>
        <dbReference type="PROSITE-ProRule" id="PRU00169"/>
    </source>
</evidence>
<dbReference type="PANTHER" id="PTHR42872">
    <property type="entry name" value="PROTEIN-GLUTAMATE METHYLESTERASE/PROTEIN-GLUTAMINE GLUTAMINASE"/>
    <property type="match status" value="1"/>
</dbReference>
<evidence type="ECO:0000256" key="6">
    <source>
        <dbReference type="PROSITE-ProRule" id="PRU00050"/>
    </source>
</evidence>
<dbReference type="EC" id="3.1.1.61" evidence="5"/>
<comment type="catalytic activity">
    <reaction evidence="4 5">
        <text>[protein]-L-glutamate 5-O-methyl ester + H2O = L-glutamyl-[protein] + methanol + H(+)</text>
        <dbReference type="Rhea" id="RHEA:23236"/>
        <dbReference type="Rhea" id="RHEA-COMP:10208"/>
        <dbReference type="Rhea" id="RHEA-COMP:10311"/>
        <dbReference type="ChEBI" id="CHEBI:15377"/>
        <dbReference type="ChEBI" id="CHEBI:15378"/>
        <dbReference type="ChEBI" id="CHEBI:17790"/>
        <dbReference type="ChEBI" id="CHEBI:29973"/>
        <dbReference type="ChEBI" id="CHEBI:82795"/>
        <dbReference type="EC" id="3.1.1.61"/>
    </reaction>
</comment>
<dbReference type="InterPro" id="IPR008248">
    <property type="entry name" value="CheB-like"/>
</dbReference>
<evidence type="ECO:0000313" key="11">
    <source>
        <dbReference type="Proteomes" id="UP001501166"/>
    </source>
</evidence>
<dbReference type="InterPro" id="IPR000673">
    <property type="entry name" value="Sig_transdc_resp-reg_Me-estase"/>
</dbReference>
<dbReference type="Pfam" id="PF01339">
    <property type="entry name" value="CheB_methylest"/>
    <property type="match status" value="1"/>
</dbReference>
<comment type="catalytic activity">
    <reaction evidence="5">
        <text>L-glutaminyl-[protein] + H2O = L-glutamyl-[protein] + NH4(+)</text>
        <dbReference type="Rhea" id="RHEA:16441"/>
        <dbReference type="Rhea" id="RHEA-COMP:10207"/>
        <dbReference type="Rhea" id="RHEA-COMP:10208"/>
        <dbReference type="ChEBI" id="CHEBI:15377"/>
        <dbReference type="ChEBI" id="CHEBI:28938"/>
        <dbReference type="ChEBI" id="CHEBI:29973"/>
        <dbReference type="ChEBI" id="CHEBI:30011"/>
        <dbReference type="EC" id="3.5.1.44"/>
    </reaction>
</comment>
<evidence type="ECO:0000256" key="3">
    <source>
        <dbReference type="ARBA" id="ARBA00022801"/>
    </source>
</evidence>
<reference evidence="10 11" key="1">
    <citation type="journal article" date="2019" name="Int. J. Syst. Evol. Microbiol.">
        <title>The Global Catalogue of Microorganisms (GCM) 10K type strain sequencing project: providing services to taxonomists for standard genome sequencing and annotation.</title>
        <authorList>
            <consortium name="The Broad Institute Genomics Platform"/>
            <consortium name="The Broad Institute Genome Sequencing Center for Infectious Disease"/>
            <person name="Wu L."/>
            <person name="Ma J."/>
        </authorList>
    </citation>
    <scope>NUCLEOTIDE SEQUENCE [LARGE SCALE GENOMIC DNA]</scope>
    <source>
        <strain evidence="10 11">JCM 12662</strain>
    </source>
</reference>
<feature type="domain" description="Response regulatory" evidence="8">
    <location>
        <begin position="4"/>
        <end position="119"/>
    </location>
</feature>
<keyword evidence="5 7" id="KW-0597">Phosphoprotein</keyword>
<keyword evidence="1 5" id="KW-0963">Cytoplasm</keyword>
<dbReference type="Proteomes" id="UP001501166">
    <property type="component" value="Unassembled WGS sequence"/>
</dbReference>
<dbReference type="EC" id="3.5.1.44" evidence="5"/>
<dbReference type="PIRSF" id="PIRSF000876">
    <property type="entry name" value="RR_chemtxs_CheB"/>
    <property type="match status" value="1"/>
</dbReference>
<feature type="domain" description="CheB-type methylesterase" evidence="9">
    <location>
        <begin position="150"/>
        <end position="337"/>
    </location>
</feature>
<evidence type="ECO:0000259" key="9">
    <source>
        <dbReference type="PROSITE" id="PS50122"/>
    </source>
</evidence>
<dbReference type="InterPro" id="IPR035909">
    <property type="entry name" value="CheB_C"/>
</dbReference>
<dbReference type="HAMAP" id="MF_00099">
    <property type="entry name" value="CheB_chemtxs"/>
    <property type="match status" value="1"/>
</dbReference>
<keyword evidence="3 5" id="KW-0378">Hydrolase</keyword>
<evidence type="ECO:0000256" key="5">
    <source>
        <dbReference type="HAMAP-Rule" id="MF_00099"/>
    </source>
</evidence>